<organism evidence="2">
    <name type="scientific">Serratia fonticola</name>
    <dbReference type="NCBI Taxonomy" id="47917"/>
    <lineage>
        <taxon>Bacteria</taxon>
        <taxon>Pseudomonadati</taxon>
        <taxon>Pseudomonadota</taxon>
        <taxon>Gammaproteobacteria</taxon>
        <taxon>Enterobacterales</taxon>
        <taxon>Yersiniaceae</taxon>
        <taxon>Serratia</taxon>
    </lineage>
</organism>
<protein>
    <submittedName>
        <fullName evidence="2">Putative DNA-binding transcriptional regulator</fullName>
    </submittedName>
</protein>
<evidence type="ECO:0000259" key="1">
    <source>
        <dbReference type="Pfam" id="PF15977"/>
    </source>
</evidence>
<accession>A0A4U9V4X4</accession>
<evidence type="ECO:0000313" key="2">
    <source>
        <dbReference type="EMBL" id="VTR40843.1"/>
    </source>
</evidence>
<dbReference type="AlphaFoldDB" id="A0A4U9V4X4"/>
<sequence>MHIEQLNLWKPLSYTLMYLTARYDDHMQSNTALSSYELICNCLRALNDEDFETRATVSAVQYILERTQLSRSGIMKTLSELNSGSYIVIKRGIVN</sequence>
<keyword evidence="2" id="KW-0238">DNA-binding</keyword>
<proteinExistence type="predicted"/>
<dbReference type="GO" id="GO:0003677">
    <property type="term" value="F:DNA binding"/>
    <property type="evidence" value="ECO:0007669"/>
    <property type="project" value="UniProtKB-KW"/>
</dbReference>
<dbReference type="InterPro" id="IPR041687">
    <property type="entry name" value="HTH_46"/>
</dbReference>
<dbReference type="Pfam" id="PF15977">
    <property type="entry name" value="HTH_46"/>
    <property type="match status" value="1"/>
</dbReference>
<reference evidence="2" key="1">
    <citation type="submission" date="2019-05" db="EMBL/GenBank/DDBJ databases">
        <authorList>
            <consortium name="Pathogen Informatics"/>
        </authorList>
    </citation>
    <scope>NUCLEOTIDE SEQUENCE [LARGE SCALE GENOMIC DNA]</scope>
    <source>
        <strain evidence="2">NCTC12965</strain>
    </source>
</reference>
<gene>
    <name evidence="2" type="ORF">NCTC12965_04564</name>
</gene>
<feature type="domain" description="IprA winged helix-turn-helix" evidence="1">
    <location>
        <begin position="35"/>
        <end position="93"/>
    </location>
</feature>
<dbReference type="EMBL" id="CABEEZ010000097">
    <property type="protein sequence ID" value="VTR40843.1"/>
    <property type="molecule type" value="Genomic_DNA"/>
</dbReference>
<name>A0A4U9V4X4_SERFO</name>